<dbReference type="GO" id="GO:0043138">
    <property type="term" value="F:3'-5' DNA helicase activity"/>
    <property type="evidence" value="ECO:0007669"/>
    <property type="project" value="UniProtKB-EC"/>
</dbReference>
<dbReference type="PANTHER" id="PTHR47964">
    <property type="entry name" value="ATP-DEPENDENT DNA HELICASE HOMOLOG RECG, CHLOROPLASTIC"/>
    <property type="match status" value="1"/>
</dbReference>
<evidence type="ECO:0000256" key="5">
    <source>
        <dbReference type="ARBA" id="ARBA00022801"/>
    </source>
</evidence>
<dbReference type="Pfam" id="PF00270">
    <property type="entry name" value="DEAD"/>
    <property type="match status" value="1"/>
</dbReference>
<dbReference type="InterPro" id="IPR033454">
    <property type="entry name" value="RecG_wedge"/>
</dbReference>
<dbReference type="CDD" id="cd04488">
    <property type="entry name" value="RecG_wedge_OBF"/>
    <property type="match status" value="1"/>
</dbReference>
<sequence>MNFESKIELIDGVGKVLASRLKQMGILTIKDLVYHFPYRYEDYSVVKKINELNHEDVVTIKAKVELIANRRSWKKRKVVTEAIVDDGSDRLKIVWFNQPFLIKNIKAGDEIFLSGKVEINNYGTQMVSPSYEKSTSKTIHTARLVSIYPLTQGITAKQFRFLLQKVLLIIKQTKEFLPIDIIERNDFFYLNQALEQIHFPQSHDSMIKAKKRLQFDELFLVQLRIYQAKMELKKSNAPRIKFLEKPTVDFVKSLAFELTTDQKKTAWQIIQDMEFGKPMNRLLEGDVGSGKTVVAALVMQNVILNGYKCIVMAPTEILATQHFETLKKMFDNHFRVGIFTRSQRIIGTESLNKNLIKQKMKNGEFDVVIGTQALIQESVEIKDLGLVIIDEQHRFGVGQRKKLQDKGQKLIPHFLSMTATPIPRTLALALYSDLDLCIIKSMPKGRKQIVSRLVEEINRVKAYDFIKQQVMDGRQVFVICPLIDESDTLGVKSVTAEFKKLTEEIFPQFNIGLLHGKLKSEQKDSVMQGFINKKIDILVSTSVIEVGIDVPNATIMMIEGADRFGLAQLHQFRGRVGRGEHQSYCLLFSDNSGEKTVQRLKYFVECKDGFELAEKDLELRGAGEVYGFRQSGMPEMKVADLLDAEMISLVQTEVGEFFKNNKIEDYPDLLNLFRQKNIIIHFE</sequence>
<dbReference type="GO" id="GO:0006281">
    <property type="term" value="P:DNA repair"/>
    <property type="evidence" value="ECO:0007669"/>
    <property type="project" value="UniProtKB-UniRule"/>
</dbReference>
<dbReference type="GO" id="GO:0016887">
    <property type="term" value="F:ATP hydrolysis activity"/>
    <property type="evidence" value="ECO:0007669"/>
    <property type="project" value="RHEA"/>
</dbReference>
<comment type="function">
    <text evidence="15">Plays a critical role in recombination and DNA repair. Helps process Holliday junction intermediates to mature products by catalyzing branch migration. Has replication fork regression activity, unwinds stalled or blocked replication forks to make a HJ that can be resolved. Has a DNA unwinding activity characteristic of a DNA helicase with 3'-5' polarity.</text>
</comment>
<dbReference type="Gene3D" id="1.10.150.20">
    <property type="entry name" value="5' to 3' exonuclease, C-terminal subdomain"/>
    <property type="match status" value="1"/>
</dbReference>
<keyword evidence="6 15" id="KW-0347">Helicase</keyword>
<comment type="similarity">
    <text evidence="1 15">Belongs to the helicase family. RecG subfamily.</text>
</comment>
<dbReference type="EC" id="5.6.2.4" evidence="13 15"/>
<dbReference type="InterPro" id="IPR004609">
    <property type="entry name" value="ATP-dep_DNA_helicase_RecG"/>
</dbReference>
<evidence type="ECO:0000313" key="19">
    <source>
        <dbReference type="Proteomes" id="UP000179001"/>
    </source>
</evidence>
<evidence type="ECO:0000256" key="12">
    <source>
        <dbReference type="ARBA" id="ARBA00034617"/>
    </source>
</evidence>
<evidence type="ECO:0000256" key="7">
    <source>
        <dbReference type="ARBA" id="ARBA00022840"/>
    </source>
</evidence>
<evidence type="ECO:0000259" key="16">
    <source>
        <dbReference type="PROSITE" id="PS51192"/>
    </source>
</evidence>
<evidence type="ECO:0000256" key="9">
    <source>
        <dbReference type="ARBA" id="ARBA00023172"/>
    </source>
</evidence>
<dbReference type="PROSITE" id="PS51192">
    <property type="entry name" value="HELICASE_ATP_BIND_1"/>
    <property type="match status" value="1"/>
</dbReference>
<organism evidence="18 19">
    <name type="scientific">Candidatus Falkowbacteria bacterium RIFOXYC2_FULL_36_12</name>
    <dbReference type="NCBI Taxonomy" id="1798002"/>
    <lineage>
        <taxon>Bacteria</taxon>
        <taxon>Candidatus Falkowiibacteriota</taxon>
    </lineage>
</organism>
<dbReference type="EMBL" id="MFGJ01000005">
    <property type="protein sequence ID" value="OGF32507.1"/>
    <property type="molecule type" value="Genomic_DNA"/>
</dbReference>
<dbReference type="InterPro" id="IPR012340">
    <property type="entry name" value="NA-bd_OB-fold"/>
</dbReference>
<dbReference type="InterPro" id="IPR047112">
    <property type="entry name" value="RecG/Mfd"/>
</dbReference>
<keyword evidence="7 15" id="KW-0067">ATP-binding</keyword>
<dbReference type="Gene3D" id="3.40.50.300">
    <property type="entry name" value="P-loop containing nucleotide triphosphate hydrolases"/>
    <property type="match status" value="2"/>
</dbReference>
<keyword evidence="3 15" id="KW-0547">Nucleotide-binding</keyword>
<name>A0A1F5T0M8_9BACT</name>
<keyword evidence="4 15" id="KW-0227">DNA damage</keyword>
<keyword evidence="9 15" id="KW-0233">DNA recombination</keyword>
<dbReference type="GO" id="GO:0003677">
    <property type="term" value="F:DNA binding"/>
    <property type="evidence" value="ECO:0007669"/>
    <property type="project" value="UniProtKB-KW"/>
</dbReference>
<gene>
    <name evidence="18" type="ORF">A2478_02635</name>
</gene>
<feature type="domain" description="Helicase C-terminal" evidence="17">
    <location>
        <begin position="458"/>
        <end position="618"/>
    </location>
</feature>
<feature type="domain" description="Helicase ATP-binding" evidence="16">
    <location>
        <begin position="272"/>
        <end position="439"/>
    </location>
</feature>
<dbReference type="Pfam" id="PF19833">
    <property type="entry name" value="RecG_dom3_C"/>
    <property type="match status" value="1"/>
</dbReference>
<protein>
    <recommendedName>
        <fullName evidence="2 15">ATP-dependent DNA helicase RecG</fullName>
        <ecNumber evidence="13 15">5.6.2.4</ecNumber>
    </recommendedName>
</protein>
<evidence type="ECO:0000256" key="14">
    <source>
        <dbReference type="ARBA" id="ARBA00048988"/>
    </source>
</evidence>
<evidence type="ECO:0000256" key="2">
    <source>
        <dbReference type="ARBA" id="ARBA00017846"/>
    </source>
</evidence>
<evidence type="ECO:0000313" key="18">
    <source>
        <dbReference type="EMBL" id="OGF32507.1"/>
    </source>
</evidence>
<dbReference type="PANTHER" id="PTHR47964:SF1">
    <property type="entry name" value="ATP-DEPENDENT DNA HELICASE HOMOLOG RECG, CHLOROPLASTIC"/>
    <property type="match status" value="1"/>
</dbReference>
<evidence type="ECO:0000256" key="15">
    <source>
        <dbReference type="RuleBase" id="RU363016"/>
    </source>
</evidence>
<comment type="caution">
    <text evidence="18">The sequence shown here is derived from an EMBL/GenBank/DDBJ whole genome shotgun (WGS) entry which is preliminary data.</text>
</comment>
<dbReference type="Pfam" id="PF00271">
    <property type="entry name" value="Helicase_C"/>
    <property type="match status" value="1"/>
</dbReference>
<dbReference type="InterPro" id="IPR027417">
    <property type="entry name" value="P-loop_NTPase"/>
</dbReference>
<dbReference type="Proteomes" id="UP000179001">
    <property type="component" value="Unassembled WGS sequence"/>
</dbReference>
<reference evidence="18 19" key="1">
    <citation type="journal article" date="2016" name="Nat. Commun.">
        <title>Thousands of microbial genomes shed light on interconnected biogeochemical processes in an aquifer system.</title>
        <authorList>
            <person name="Anantharaman K."/>
            <person name="Brown C.T."/>
            <person name="Hug L.A."/>
            <person name="Sharon I."/>
            <person name="Castelle C.J."/>
            <person name="Probst A.J."/>
            <person name="Thomas B.C."/>
            <person name="Singh A."/>
            <person name="Wilkins M.J."/>
            <person name="Karaoz U."/>
            <person name="Brodie E.L."/>
            <person name="Williams K.H."/>
            <person name="Hubbard S.S."/>
            <person name="Banfield J.F."/>
        </authorList>
    </citation>
    <scope>NUCLEOTIDE SEQUENCE [LARGE SCALE GENOMIC DNA]</scope>
</reference>
<dbReference type="GO" id="GO:0006310">
    <property type="term" value="P:DNA recombination"/>
    <property type="evidence" value="ECO:0007669"/>
    <property type="project" value="UniProtKB-UniRule"/>
</dbReference>
<dbReference type="GO" id="GO:0005524">
    <property type="term" value="F:ATP binding"/>
    <property type="evidence" value="ECO:0007669"/>
    <property type="project" value="UniProtKB-KW"/>
</dbReference>
<dbReference type="Pfam" id="PF17191">
    <property type="entry name" value="RecG_wedge"/>
    <property type="match status" value="1"/>
</dbReference>
<dbReference type="InterPro" id="IPR014001">
    <property type="entry name" value="Helicase_ATP-bd"/>
</dbReference>
<dbReference type="NCBIfam" id="NF008168">
    <property type="entry name" value="PRK10917.2-2"/>
    <property type="match status" value="1"/>
</dbReference>
<evidence type="ECO:0000256" key="10">
    <source>
        <dbReference type="ARBA" id="ARBA00023204"/>
    </source>
</evidence>
<keyword evidence="8" id="KW-0238">DNA-binding</keyword>
<proteinExistence type="inferred from homology"/>
<dbReference type="SUPFAM" id="SSF52540">
    <property type="entry name" value="P-loop containing nucleoside triphosphate hydrolases"/>
    <property type="match status" value="2"/>
</dbReference>
<keyword evidence="11" id="KW-0413">Isomerase</keyword>
<evidence type="ECO:0000256" key="6">
    <source>
        <dbReference type="ARBA" id="ARBA00022806"/>
    </source>
</evidence>
<evidence type="ECO:0000256" key="4">
    <source>
        <dbReference type="ARBA" id="ARBA00022763"/>
    </source>
</evidence>
<keyword evidence="10 15" id="KW-0234">DNA repair</keyword>
<evidence type="ECO:0000256" key="8">
    <source>
        <dbReference type="ARBA" id="ARBA00023125"/>
    </source>
</evidence>
<dbReference type="NCBIfam" id="TIGR00643">
    <property type="entry name" value="recG"/>
    <property type="match status" value="1"/>
</dbReference>
<comment type="catalytic activity">
    <reaction evidence="14 15">
        <text>ATP + H2O = ADP + phosphate + H(+)</text>
        <dbReference type="Rhea" id="RHEA:13065"/>
        <dbReference type="ChEBI" id="CHEBI:15377"/>
        <dbReference type="ChEBI" id="CHEBI:15378"/>
        <dbReference type="ChEBI" id="CHEBI:30616"/>
        <dbReference type="ChEBI" id="CHEBI:43474"/>
        <dbReference type="ChEBI" id="CHEBI:456216"/>
        <dbReference type="EC" id="5.6.2.4"/>
    </reaction>
</comment>
<dbReference type="STRING" id="1798002.A2478_02635"/>
<dbReference type="InterPro" id="IPR001650">
    <property type="entry name" value="Helicase_C-like"/>
</dbReference>
<evidence type="ECO:0000256" key="3">
    <source>
        <dbReference type="ARBA" id="ARBA00022741"/>
    </source>
</evidence>
<dbReference type="SMART" id="SM00490">
    <property type="entry name" value="HELICc"/>
    <property type="match status" value="1"/>
</dbReference>
<comment type="catalytic activity">
    <reaction evidence="12 15">
        <text>Couples ATP hydrolysis with the unwinding of duplex DNA by translocating in the 3'-5' direction.</text>
        <dbReference type="EC" id="5.6.2.4"/>
    </reaction>
</comment>
<keyword evidence="5 15" id="KW-0378">Hydrolase</keyword>
<evidence type="ECO:0000256" key="11">
    <source>
        <dbReference type="ARBA" id="ARBA00023235"/>
    </source>
</evidence>
<dbReference type="PROSITE" id="PS51194">
    <property type="entry name" value="HELICASE_CTER"/>
    <property type="match status" value="1"/>
</dbReference>
<dbReference type="NCBIfam" id="NF008165">
    <property type="entry name" value="PRK10917.1-3"/>
    <property type="match status" value="1"/>
</dbReference>
<evidence type="ECO:0000256" key="13">
    <source>
        <dbReference type="ARBA" id="ARBA00034808"/>
    </source>
</evidence>
<evidence type="ECO:0000256" key="1">
    <source>
        <dbReference type="ARBA" id="ARBA00007504"/>
    </source>
</evidence>
<evidence type="ECO:0000259" key="17">
    <source>
        <dbReference type="PROSITE" id="PS51194"/>
    </source>
</evidence>
<dbReference type="SMART" id="SM00487">
    <property type="entry name" value="DEXDc"/>
    <property type="match status" value="1"/>
</dbReference>
<dbReference type="Gene3D" id="2.40.50.140">
    <property type="entry name" value="Nucleic acid-binding proteins"/>
    <property type="match status" value="1"/>
</dbReference>
<dbReference type="InterPro" id="IPR045562">
    <property type="entry name" value="RecG_dom3_C"/>
</dbReference>
<dbReference type="AlphaFoldDB" id="A0A1F5T0M8"/>
<dbReference type="SUPFAM" id="SSF50249">
    <property type="entry name" value="Nucleic acid-binding proteins"/>
    <property type="match status" value="1"/>
</dbReference>
<dbReference type="InterPro" id="IPR011545">
    <property type="entry name" value="DEAD/DEAH_box_helicase_dom"/>
</dbReference>
<accession>A0A1F5T0M8</accession>